<dbReference type="InterPro" id="IPR058626">
    <property type="entry name" value="MdtA-like_b-barrel"/>
</dbReference>
<name>A0ABT4PHT7_9BACT</name>
<dbReference type="Pfam" id="PF25917">
    <property type="entry name" value="BSH_RND"/>
    <property type="match status" value="1"/>
</dbReference>
<dbReference type="InterPro" id="IPR006143">
    <property type="entry name" value="RND_pump_MFP"/>
</dbReference>
<dbReference type="InterPro" id="IPR058624">
    <property type="entry name" value="MdtA-like_HH"/>
</dbReference>
<evidence type="ECO:0000256" key="2">
    <source>
        <dbReference type="SAM" id="Coils"/>
    </source>
</evidence>
<dbReference type="Pfam" id="PF25944">
    <property type="entry name" value="Beta-barrel_RND"/>
    <property type="match status" value="1"/>
</dbReference>
<feature type="coiled-coil region" evidence="2">
    <location>
        <begin position="98"/>
        <end position="163"/>
    </location>
</feature>
<dbReference type="PROSITE" id="PS51257">
    <property type="entry name" value="PROKAR_LIPOPROTEIN"/>
    <property type="match status" value="1"/>
</dbReference>
<dbReference type="NCBIfam" id="TIGR01730">
    <property type="entry name" value="RND_mfp"/>
    <property type="match status" value="1"/>
</dbReference>
<evidence type="ECO:0000313" key="6">
    <source>
        <dbReference type="EMBL" id="MCZ8372615.1"/>
    </source>
</evidence>
<dbReference type="Gene3D" id="1.10.287.470">
    <property type="entry name" value="Helix hairpin bin"/>
    <property type="match status" value="1"/>
</dbReference>
<dbReference type="PANTHER" id="PTHR30158">
    <property type="entry name" value="ACRA/E-RELATED COMPONENT OF DRUG EFFLUX TRANSPORTER"/>
    <property type="match status" value="1"/>
</dbReference>
<dbReference type="Gene3D" id="2.40.50.100">
    <property type="match status" value="1"/>
</dbReference>
<evidence type="ECO:0000259" key="4">
    <source>
        <dbReference type="Pfam" id="PF25917"/>
    </source>
</evidence>
<evidence type="ECO:0000256" key="1">
    <source>
        <dbReference type="ARBA" id="ARBA00009477"/>
    </source>
</evidence>
<dbReference type="EMBL" id="JAPZVM010000005">
    <property type="protein sequence ID" value="MCZ8372615.1"/>
    <property type="molecule type" value="Genomic_DNA"/>
</dbReference>
<sequence>MNTKTRIYLMTLCCLSLLTGCGNKDQHISGEKYKTLTVTTTNQTLQSTYPATLRGRQSVEVRPQVSGTITQICIKEGDAVKRGQILFIIDQVPYRAALETALANVKSAEAKLHTARLTADSKEELFREKVVSDFDRQTAQNQLREAEAAVAQAKAEETNARNNLSYTEVKSPVDGVASMIPYRVGALVNSSIAEPLVTVSDDQEIYAYFSMAESQMLNLMQQYGSLEEACQQLPSVSLTMSNGAIYQNTGRIDAISGTIDQGTGGVMLRATFPNPKHWLRNGGSATVSVPTEHKDCIIIPQSATYELQNRTFVWKVVEGKTQSTPITVYKYNDGKTYIVLSGLKKGDIIIAEGAGLMREGTIVDTTSTTQPVK</sequence>
<feature type="domain" description="Multidrug resistance protein MdtA-like alpha-helical hairpin" evidence="3">
    <location>
        <begin position="99"/>
        <end position="167"/>
    </location>
</feature>
<gene>
    <name evidence="6" type="ORF">O6P32_07825</name>
</gene>
<protein>
    <submittedName>
        <fullName evidence="6">Efflux RND transporter periplasmic adaptor subunit</fullName>
    </submittedName>
</protein>
<reference evidence="6" key="1">
    <citation type="submission" date="2022-12" db="EMBL/GenBank/DDBJ databases">
        <title>Phocaeicola acetigenes sp. nov., isolated feces from a healthy human.</title>
        <authorList>
            <person name="Do H."/>
            <person name="Ha Y.B."/>
            <person name="Kim J.-S."/>
            <person name="Suh M.K."/>
            <person name="Kim H.S."/>
            <person name="Lee J.-S."/>
        </authorList>
    </citation>
    <scope>NUCLEOTIDE SEQUENCE</scope>
    <source>
        <strain evidence="6">KGMB11183</strain>
    </source>
</reference>
<keyword evidence="7" id="KW-1185">Reference proteome</keyword>
<dbReference type="Pfam" id="PF25876">
    <property type="entry name" value="HH_MFP_RND"/>
    <property type="match status" value="1"/>
</dbReference>
<dbReference type="InterPro" id="IPR058625">
    <property type="entry name" value="MdtA-like_BSH"/>
</dbReference>
<feature type="domain" description="Multidrug resistance protein MdtA-like beta-barrel" evidence="5">
    <location>
        <begin position="205"/>
        <end position="289"/>
    </location>
</feature>
<feature type="domain" description="Multidrug resistance protein MdtA-like barrel-sandwich hybrid" evidence="4">
    <location>
        <begin position="58"/>
        <end position="199"/>
    </location>
</feature>
<organism evidence="6 7">
    <name type="scientific">Phocaeicola acetigenes</name>
    <dbReference type="NCBI Taxonomy" id="3016083"/>
    <lineage>
        <taxon>Bacteria</taxon>
        <taxon>Pseudomonadati</taxon>
        <taxon>Bacteroidota</taxon>
        <taxon>Bacteroidia</taxon>
        <taxon>Bacteroidales</taxon>
        <taxon>Bacteroidaceae</taxon>
        <taxon>Phocaeicola</taxon>
    </lineage>
</organism>
<accession>A0ABT4PHT7</accession>
<evidence type="ECO:0000259" key="5">
    <source>
        <dbReference type="Pfam" id="PF25944"/>
    </source>
</evidence>
<dbReference type="PANTHER" id="PTHR30158:SF23">
    <property type="entry name" value="MULTIDRUG RESISTANCE PROTEIN MEXA"/>
    <property type="match status" value="1"/>
</dbReference>
<comment type="caution">
    <text evidence="6">The sequence shown here is derived from an EMBL/GenBank/DDBJ whole genome shotgun (WGS) entry which is preliminary data.</text>
</comment>
<proteinExistence type="inferred from homology"/>
<dbReference type="RefSeq" id="WP_269877802.1">
    <property type="nucleotide sequence ID" value="NZ_JAPZVM010000005.1"/>
</dbReference>
<comment type="similarity">
    <text evidence="1">Belongs to the membrane fusion protein (MFP) (TC 8.A.1) family.</text>
</comment>
<evidence type="ECO:0000259" key="3">
    <source>
        <dbReference type="Pfam" id="PF25876"/>
    </source>
</evidence>
<dbReference type="Proteomes" id="UP001141933">
    <property type="component" value="Unassembled WGS sequence"/>
</dbReference>
<dbReference type="SUPFAM" id="SSF111369">
    <property type="entry name" value="HlyD-like secretion proteins"/>
    <property type="match status" value="1"/>
</dbReference>
<keyword evidence="2" id="KW-0175">Coiled coil</keyword>
<evidence type="ECO:0000313" key="7">
    <source>
        <dbReference type="Proteomes" id="UP001141933"/>
    </source>
</evidence>
<dbReference type="Gene3D" id="2.40.30.170">
    <property type="match status" value="1"/>
</dbReference>
<dbReference type="Gene3D" id="2.40.420.20">
    <property type="match status" value="1"/>
</dbReference>